<dbReference type="SMART" id="SM00317">
    <property type="entry name" value="SET"/>
    <property type="match status" value="1"/>
</dbReference>
<dbReference type="RefSeq" id="WP_345249530.1">
    <property type="nucleotide sequence ID" value="NZ_BAABFO010000010.1"/>
</dbReference>
<evidence type="ECO:0000259" key="7">
    <source>
        <dbReference type="PROSITE" id="PS50280"/>
    </source>
</evidence>
<name>A0ABP8H0V5_9BURK</name>
<evidence type="ECO:0008006" key="11">
    <source>
        <dbReference type="Google" id="ProtNLM"/>
    </source>
</evidence>
<feature type="region of interest" description="Disordered" evidence="6">
    <location>
        <begin position="1"/>
        <end position="40"/>
    </location>
</feature>
<dbReference type="InterPro" id="IPR046341">
    <property type="entry name" value="SET_dom_sf"/>
</dbReference>
<evidence type="ECO:0000256" key="2">
    <source>
        <dbReference type="ARBA" id="ARBA00022454"/>
    </source>
</evidence>
<feature type="domain" description="SET" evidence="7">
    <location>
        <begin position="39"/>
        <end position="152"/>
    </location>
</feature>
<feature type="domain" description="Post-SET" evidence="8">
    <location>
        <begin position="165"/>
        <end position="181"/>
    </location>
</feature>
<comment type="caution">
    <text evidence="9">The sequence shown here is derived from an EMBL/GenBank/DDBJ whole genome shotgun (WGS) entry which is preliminary data.</text>
</comment>
<dbReference type="InterPro" id="IPR003616">
    <property type="entry name" value="Post-SET_dom"/>
</dbReference>
<dbReference type="PROSITE" id="PS50868">
    <property type="entry name" value="POST_SET"/>
    <property type="match status" value="1"/>
</dbReference>
<sequence>MTARKTQAAGRKNTASPRKPAPQAPAEPVAADPGPGGKPWHVVRRSRIHGNGVFAARNIPAGTRIMEYVGEIISSAEADRRHPVNPEDPFHTFFFAIEGGKVIDGGVEGNDARWINHCCEPNCETEETGDGRVFIVSLQPIRRGEELNYDYGLVIDERITKTLKENYRCLCGTPSCRGTMLALKRRRPAAKKTAKAAKTGRAAKAA</sequence>
<dbReference type="EMBL" id="BAABFO010000010">
    <property type="protein sequence ID" value="GAA4332815.1"/>
    <property type="molecule type" value="Genomic_DNA"/>
</dbReference>
<evidence type="ECO:0000313" key="9">
    <source>
        <dbReference type="EMBL" id="GAA4332815.1"/>
    </source>
</evidence>
<evidence type="ECO:0000313" key="10">
    <source>
        <dbReference type="Proteomes" id="UP001501671"/>
    </source>
</evidence>
<keyword evidence="10" id="KW-1185">Reference proteome</keyword>
<comment type="subcellular location">
    <subcellularLocation>
        <location evidence="1">Chromosome</location>
    </subcellularLocation>
</comment>
<evidence type="ECO:0000256" key="3">
    <source>
        <dbReference type="ARBA" id="ARBA00022603"/>
    </source>
</evidence>
<dbReference type="Pfam" id="PF00856">
    <property type="entry name" value="SET"/>
    <property type="match status" value="1"/>
</dbReference>
<keyword evidence="2" id="KW-0158">Chromosome</keyword>
<accession>A0ABP8H0V5</accession>
<dbReference type="Proteomes" id="UP001501671">
    <property type="component" value="Unassembled WGS sequence"/>
</dbReference>
<reference evidence="10" key="1">
    <citation type="journal article" date="2019" name="Int. J. Syst. Evol. Microbiol.">
        <title>The Global Catalogue of Microorganisms (GCM) 10K type strain sequencing project: providing services to taxonomists for standard genome sequencing and annotation.</title>
        <authorList>
            <consortium name="The Broad Institute Genomics Platform"/>
            <consortium name="The Broad Institute Genome Sequencing Center for Infectious Disease"/>
            <person name="Wu L."/>
            <person name="Ma J."/>
        </authorList>
    </citation>
    <scope>NUCLEOTIDE SEQUENCE [LARGE SCALE GENOMIC DNA]</scope>
    <source>
        <strain evidence="10">JCM 17666</strain>
    </source>
</reference>
<keyword evidence="3" id="KW-0489">Methyltransferase</keyword>
<dbReference type="Gene3D" id="2.170.270.10">
    <property type="entry name" value="SET domain"/>
    <property type="match status" value="1"/>
</dbReference>
<evidence type="ECO:0000256" key="5">
    <source>
        <dbReference type="ARBA" id="ARBA00022691"/>
    </source>
</evidence>
<protein>
    <recommendedName>
        <fullName evidence="11">SET domain-containing protein-lysine N-methyltransferase</fullName>
    </recommendedName>
</protein>
<dbReference type="PANTHER" id="PTHR22884">
    <property type="entry name" value="SET DOMAIN PROTEINS"/>
    <property type="match status" value="1"/>
</dbReference>
<evidence type="ECO:0000256" key="6">
    <source>
        <dbReference type="SAM" id="MobiDB-lite"/>
    </source>
</evidence>
<dbReference type="SUPFAM" id="SSF82199">
    <property type="entry name" value="SET domain"/>
    <property type="match status" value="1"/>
</dbReference>
<keyword evidence="4" id="KW-0808">Transferase</keyword>
<dbReference type="PROSITE" id="PS50280">
    <property type="entry name" value="SET"/>
    <property type="match status" value="1"/>
</dbReference>
<gene>
    <name evidence="9" type="ORF">GCM10023144_23250</name>
</gene>
<keyword evidence="5" id="KW-0949">S-adenosyl-L-methionine</keyword>
<proteinExistence type="predicted"/>
<evidence type="ECO:0000259" key="8">
    <source>
        <dbReference type="PROSITE" id="PS50868"/>
    </source>
</evidence>
<organism evidence="9 10">
    <name type="scientific">Pigmentiphaga soli</name>
    <dbReference type="NCBI Taxonomy" id="1007095"/>
    <lineage>
        <taxon>Bacteria</taxon>
        <taxon>Pseudomonadati</taxon>
        <taxon>Pseudomonadota</taxon>
        <taxon>Betaproteobacteria</taxon>
        <taxon>Burkholderiales</taxon>
        <taxon>Alcaligenaceae</taxon>
        <taxon>Pigmentiphaga</taxon>
    </lineage>
</organism>
<dbReference type="InterPro" id="IPR050777">
    <property type="entry name" value="SET2_Histone-Lys_MeTrsfase"/>
</dbReference>
<evidence type="ECO:0000256" key="1">
    <source>
        <dbReference type="ARBA" id="ARBA00004286"/>
    </source>
</evidence>
<evidence type="ECO:0000256" key="4">
    <source>
        <dbReference type="ARBA" id="ARBA00022679"/>
    </source>
</evidence>
<dbReference type="InterPro" id="IPR001214">
    <property type="entry name" value="SET_dom"/>
</dbReference>